<dbReference type="RefSeq" id="WP_203754370.1">
    <property type="nucleotide sequence ID" value="NZ_BAAAUC010000014.1"/>
</dbReference>
<organism evidence="1 2">
    <name type="scientific">Actinoplanes cyaneus</name>
    <dbReference type="NCBI Taxonomy" id="52696"/>
    <lineage>
        <taxon>Bacteria</taxon>
        <taxon>Bacillati</taxon>
        <taxon>Actinomycetota</taxon>
        <taxon>Actinomycetes</taxon>
        <taxon>Micromonosporales</taxon>
        <taxon>Micromonosporaceae</taxon>
        <taxon>Actinoplanes</taxon>
    </lineage>
</organism>
<evidence type="ECO:0000313" key="2">
    <source>
        <dbReference type="Proteomes" id="UP000619479"/>
    </source>
</evidence>
<evidence type="ECO:0000313" key="1">
    <source>
        <dbReference type="EMBL" id="GID70487.1"/>
    </source>
</evidence>
<keyword evidence="2" id="KW-1185">Reference proteome</keyword>
<dbReference type="Proteomes" id="UP000619479">
    <property type="component" value="Unassembled WGS sequence"/>
</dbReference>
<accession>A0A919IU17</accession>
<comment type="caution">
    <text evidence="1">The sequence shown here is derived from an EMBL/GenBank/DDBJ whole genome shotgun (WGS) entry which is preliminary data.</text>
</comment>
<dbReference type="EMBL" id="BOMH01000075">
    <property type="protein sequence ID" value="GID70487.1"/>
    <property type="molecule type" value="Genomic_DNA"/>
</dbReference>
<reference evidence="1" key="1">
    <citation type="submission" date="2021-01" db="EMBL/GenBank/DDBJ databases">
        <title>Whole genome shotgun sequence of Actinoplanes cyaneus NBRC 14990.</title>
        <authorList>
            <person name="Komaki H."/>
            <person name="Tamura T."/>
        </authorList>
    </citation>
    <scope>NUCLEOTIDE SEQUENCE</scope>
    <source>
        <strain evidence="1">NBRC 14990</strain>
    </source>
</reference>
<sequence>MPAPYFGETHGCYSDSLQMALGFAGPGAGTLEVLSCSPFGMTVHDGMWPYFAPANGWNPEVGMRTALDLLGWACDQHSGDLDHAVSRMREATEDAPVLAGPFEMGLLPYHPGLGQPMNVDHYLVVLGLDDDDMVLLHDPRAHPYTLVPLKKLLVAWDTSTLSFRVEPYNVRSNFRRVRETPVSTALREMLPLAARFLGDPAAAAAAAAATTDLVANGLTTPQYFHMTDFMVCAGVRRRLEAAVHLDSIGCHDLARVLQRQARIIGSSEYFLVAQDYATAAEHLSKLGPTFGELHAELLTAAAR</sequence>
<gene>
    <name evidence="1" type="ORF">Acy02nite_83680</name>
</gene>
<proteinExistence type="predicted"/>
<name>A0A919IU17_9ACTN</name>
<dbReference type="AlphaFoldDB" id="A0A919IU17"/>
<protein>
    <submittedName>
        <fullName evidence="1">Uncharacterized protein</fullName>
    </submittedName>
</protein>